<gene>
    <name evidence="4" type="ORF">IMG5_047490</name>
</gene>
<dbReference type="AlphaFoldDB" id="G0QMB8"/>
<proteinExistence type="predicted"/>
<evidence type="ECO:0000256" key="1">
    <source>
        <dbReference type="ARBA" id="ARBA00004123"/>
    </source>
</evidence>
<feature type="domain" description="Chromo" evidence="3">
    <location>
        <begin position="4"/>
        <end position="63"/>
    </location>
</feature>
<organism evidence="4 5">
    <name type="scientific">Ichthyophthirius multifiliis</name>
    <name type="common">White spot disease agent</name>
    <name type="synonym">Ich</name>
    <dbReference type="NCBI Taxonomy" id="5932"/>
    <lineage>
        <taxon>Eukaryota</taxon>
        <taxon>Sar</taxon>
        <taxon>Alveolata</taxon>
        <taxon>Ciliophora</taxon>
        <taxon>Intramacronucleata</taxon>
        <taxon>Oligohymenophorea</taxon>
        <taxon>Hymenostomatida</taxon>
        <taxon>Ophryoglenina</taxon>
        <taxon>Ichthyophthirius</taxon>
    </lineage>
</organism>
<dbReference type="InterPro" id="IPR044251">
    <property type="entry name" value="LHP1-like"/>
</dbReference>
<dbReference type="PROSITE" id="PS00598">
    <property type="entry name" value="CHROMO_1"/>
    <property type="match status" value="1"/>
</dbReference>
<dbReference type="PROSITE" id="PS50013">
    <property type="entry name" value="CHROMO_2"/>
    <property type="match status" value="1"/>
</dbReference>
<dbReference type="InterPro" id="IPR016197">
    <property type="entry name" value="Chromo-like_dom_sf"/>
</dbReference>
<keyword evidence="5" id="KW-1185">Reference proteome</keyword>
<dbReference type="Gene3D" id="2.40.50.40">
    <property type="match status" value="1"/>
</dbReference>
<dbReference type="GO" id="GO:0031507">
    <property type="term" value="P:heterochromatin formation"/>
    <property type="evidence" value="ECO:0007669"/>
    <property type="project" value="InterPro"/>
</dbReference>
<dbReference type="eggNOG" id="ENOG502R323">
    <property type="taxonomic scope" value="Eukaryota"/>
</dbReference>
<dbReference type="Proteomes" id="UP000008983">
    <property type="component" value="Unassembled WGS sequence"/>
</dbReference>
<dbReference type="Pfam" id="PF00385">
    <property type="entry name" value="Chromo"/>
    <property type="match status" value="1"/>
</dbReference>
<dbReference type="SUPFAM" id="SSF54160">
    <property type="entry name" value="Chromo domain-like"/>
    <property type="match status" value="1"/>
</dbReference>
<sequence>MDLYEIQQIKKIRYIDGKLQFFIKWKGWHEKHNTWEPFENLKNCTWAIQQYSENNKINARANTKAWDTNNPFLSQITDKICNIQQGSLLIKDIPLKIVDIQKNPNDPEDFIYEVSWSVRKNKEQPLNTWVPGRELKPKYPDIIFKYYEQLIVFQ</sequence>
<dbReference type="PANTHER" id="PTHR47240">
    <property type="entry name" value="CHROMO DOMAIN-CONTAINING PROTEIN LHP1"/>
    <property type="match status" value="1"/>
</dbReference>
<accession>G0QMB8</accession>
<keyword evidence="2" id="KW-0539">Nucleus</keyword>
<dbReference type="GO" id="GO:0005634">
    <property type="term" value="C:nucleus"/>
    <property type="evidence" value="ECO:0007669"/>
    <property type="project" value="UniProtKB-SubCell"/>
</dbReference>
<evidence type="ECO:0000256" key="2">
    <source>
        <dbReference type="ARBA" id="ARBA00023242"/>
    </source>
</evidence>
<evidence type="ECO:0000313" key="4">
    <source>
        <dbReference type="EMBL" id="EGR33640.1"/>
    </source>
</evidence>
<dbReference type="InterPro" id="IPR023780">
    <property type="entry name" value="Chromo_domain"/>
</dbReference>
<evidence type="ECO:0000259" key="3">
    <source>
        <dbReference type="PROSITE" id="PS50013"/>
    </source>
</evidence>
<comment type="subcellular location">
    <subcellularLocation>
        <location evidence="1">Nucleus</location>
    </subcellularLocation>
</comment>
<dbReference type="CDD" id="cd00024">
    <property type="entry name" value="CD_CSD"/>
    <property type="match status" value="1"/>
</dbReference>
<dbReference type="EMBL" id="GL983414">
    <property type="protein sequence ID" value="EGR33640.1"/>
    <property type="molecule type" value="Genomic_DNA"/>
</dbReference>
<dbReference type="InterPro" id="IPR023779">
    <property type="entry name" value="Chromodomain_CS"/>
</dbReference>
<name>G0QMB8_ICHMU</name>
<dbReference type="RefSeq" id="XP_004037626.1">
    <property type="nucleotide sequence ID" value="XM_004037578.1"/>
</dbReference>
<dbReference type="GeneID" id="14909823"/>
<dbReference type="InParanoid" id="G0QMB8"/>
<dbReference type="SMART" id="SM00298">
    <property type="entry name" value="CHROMO"/>
    <property type="match status" value="1"/>
</dbReference>
<evidence type="ECO:0000313" key="5">
    <source>
        <dbReference type="Proteomes" id="UP000008983"/>
    </source>
</evidence>
<dbReference type="InterPro" id="IPR000953">
    <property type="entry name" value="Chromo/chromo_shadow_dom"/>
</dbReference>
<protein>
    <recommendedName>
        <fullName evidence="3">Chromo domain-containing protein</fullName>
    </recommendedName>
</protein>
<dbReference type="STRING" id="857967.G0QMB8"/>
<reference evidence="4 5" key="1">
    <citation type="submission" date="2011-07" db="EMBL/GenBank/DDBJ databases">
        <authorList>
            <person name="Coyne R."/>
            <person name="Brami D."/>
            <person name="Johnson J."/>
            <person name="Hostetler J."/>
            <person name="Hannick L."/>
            <person name="Clark T."/>
            <person name="Cassidy-Hanley D."/>
            <person name="Inman J."/>
        </authorList>
    </citation>
    <scope>NUCLEOTIDE SEQUENCE [LARGE SCALE GENOMIC DNA]</scope>
    <source>
        <strain evidence="4 5">G5</strain>
    </source>
</reference>
<dbReference type="PANTHER" id="PTHR47240:SF2">
    <property type="entry name" value="CHROMO DOMAIN-CONTAINING PROTEIN LHP1"/>
    <property type="match status" value="1"/>
</dbReference>
<dbReference type="OMA" id="KTHNPEI"/>
<dbReference type="OrthoDB" id="313371at2759"/>